<accession>A0A2R6VYX3</accession>
<dbReference type="AlphaFoldDB" id="A0A2R6VYX3"/>
<feature type="region of interest" description="Disordered" evidence="1">
    <location>
        <begin position="1"/>
        <end position="21"/>
    </location>
</feature>
<feature type="compositionally biased region" description="Basic and acidic residues" evidence="1">
    <location>
        <begin position="121"/>
        <end position="133"/>
    </location>
</feature>
<feature type="region of interest" description="Disordered" evidence="1">
    <location>
        <begin position="105"/>
        <end position="148"/>
    </location>
</feature>
<sequence>MAIIENYVDPPTPSRPAPELSPFIRADHRDRELEVKQLTLEAWHEVDEANTSDLATLVREDYIDRRDKFVVNEPISDEWECIDHENTTELSALIIEDYMEKKYGSLGESAQSSQSTAEPEVTARSDASRDHGISEMAISEKPSPHHDE</sequence>
<dbReference type="Gramene" id="Mp5g20240.1">
    <property type="protein sequence ID" value="Mp5g20240.1.cds1"/>
    <property type="gene ID" value="Mp5g20240"/>
</dbReference>
<dbReference type="Proteomes" id="UP000244005">
    <property type="component" value="Unassembled WGS sequence"/>
</dbReference>
<keyword evidence="3" id="KW-1185">Reference proteome</keyword>
<organism evidence="2 3">
    <name type="scientific">Marchantia polymorpha</name>
    <name type="common">Common liverwort</name>
    <name type="synonym">Marchantia aquatica</name>
    <dbReference type="NCBI Taxonomy" id="3197"/>
    <lineage>
        <taxon>Eukaryota</taxon>
        <taxon>Viridiplantae</taxon>
        <taxon>Streptophyta</taxon>
        <taxon>Embryophyta</taxon>
        <taxon>Marchantiophyta</taxon>
        <taxon>Marchantiopsida</taxon>
        <taxon>Marchantiidae</taxon>
        <taxon>Marchantiales</taxon>
        <taxon>Marchantiaceae</taxon>
        <taxon>Marchantia</taxon>
    </lineage>
</organism>
<evidence type="ECO:0000313" key="2">
    <source>
        <dbReference type="EMBL" id="PTQ26817.1"/>
    </source>
</evidence>
<name>A0A2R6VYX3_MARPO</name>
<evidence type="ECO:0000313" key="3">
    <source>
        <dbReference type="Proteomes" id="UP000244005"/>
    </source>
</evidence>
<feature type="compositionally biased region" description="Polar residues" evidence="1">
    <location>
        <begin position="108"/>
        <end position="117"/>
    </location>
</feature>
<proteinExistence type="predicted"/>
<evidence type="ECO:0000256" key="1">
    <source>
        <dbReference type="SAM" id="MobiDB-lite"/>
    </source>
</evidence>
<reference evidence="3" key="1">
    <citation type="journal article" date="2017" name="Cell">
        <title>Insights into land plant evolution garnered from the Marchantia polymorpha genome.</title>
        <authorList>
            <person name="Bowman J.L."/>
            <person name="Kohchi T."/>
            <person name="Yamato K.T."/>
            <person name="Jenkins J."/>
            <person name="Shu S."/>
            <person name="Ishizaki K."/>
            <person name="Yamaoka S."/>
            <person name="Nishihama R."/>
            <person name="Nakamura Y."/>
            <person name="Berger F."/>
            <person name="Adam C."/>
            <person name="Aki S.S."/>
            <person name="Althoff F."/>
            <person name="Araki T."/>
            <person name="Arteaga-Vazquez M.A."/>
            <person name="Balasubrmanian S."/>
            <person name="Barry K."/>
            <person name="Bauer D."/>
            <person name="Boehm C.R."/>
            <person name="Briginshaw L."/>
            <person name="Caballero-Perez J."/>
            <person name="Catarino B."/>
            <person name="Chen F."/>
            <person name="Chiyoda S."/>
            <person name="Chovatia M."/>
            <person name="Davies K.M."/>
            <person name="Delmans M."/>
            <person name="Demura T."/>
            <person name="Dierschke T."/>
            <person name="Dolan L."/>
            <person name="Dorantes-Acosta A.E."/>
            <person name="Eklund D.M."/>
            <person name="Florent S.N."/>
            <person name="Flores-Sandoval E."/>
            <person name="Fujiyama A."/>
            <person name="Fukuzawa H."/>
            <person name="Galik B."/>
            <person name="Grimanelli D."/>
            <person name="Grimwood J."/>
            <person name="Grossniklaus U."/>
            <person name="Hamada T."/>
            <person name="Haseloff J."/>
            <person name="Hetherington A.J."/>
            <person name="Higo A."/>
            <person name="Hirakawa Y."/>
            <person name="Hundley H.N."/>
            <person name="Ikeda Y."/>
            <person name="Inoue K."/>
            <person name="Inoue S.I."/>
            <person name="Ishida S."/>
            <person name="Jia Q."/>
            <person name="Kakita M."/>
            <person name="Kanazawa T."/>
            <person name="Kawai Y."/>
            <person name="Kawashima T."/>
            <person name="Kennedy M."/>
            <person name="Kinose K."/>
            <person name="Kinoshita T."/>
            <person name="Kohara Y."/>
            <person name="Koide E."/>
            <person name="Komatsu K."/>
            <person name="Kopischke S."/>
            <person name="Kubo M."/>
            <person name="Kyozuka J."/>
            <person name="Lagercrantz U."/>
            <person name="Lin S.S."/>
            <person name="Lindquist E."/>
            <person name="Lipzen A.M."/>
            <person name="Lu C.W."/>
            <person name="De Luna E."/>
            <person name="Martienssen R.A."/>
            <person name="Minamino N."/>
            <person name="Mizutani M."/>
            <person name="Mizutani M."/>
            <person name="Mochizuki N."/>
            <person name="Monte I."/>
            <person name="Mosher R."/>
            <person name="Nagasaki H."/>
            <person name="Nakagami H."/>
            <person name="Naramoto S."/>
            <person name="Nishitani K."/>
            <person name="Ohtani M."/>
            <person name="Okamoto T."/>
            <person name="Okumura M."/>
            <person name="Phillips J."/>
            <person name="Pollak B."/>
            <person name="Reinders A."/>
            <person name="Rovekamp M."/>
            <person name="Sano R."/>
            <person name="Sawa S."/>
            <person name="Schmid M.W."/>
            <person name="Shirakawa M."/>
            <person name="Solano R."/>
            <person name="Spunde A."/>
            <person name="Suetsugu N."/>
            <person name="Sugano S."/>
            <person name="Sugiyama A."/>
            <person name="Sun R."/>
            <person name="Suzuki Y."/>
            <person name="Takenaka M."/>
            <person name="Takezawa D."/>
            <person name="Tomogane H."/>
            <person name="Tsuzuki M."/>
            <person name="Ueda T."/>
            <person name="Umeda M."/>
            <person name="Ward J.M."/>
            <person name="Watanabe Y."/>
            <person name="Yazaki K."/>
            <person name="Yokoyama R."/>
            <person name="Yoshitake Y."/>
            <person name="Yotsui I."/>
            <person name="Zachgo S."/>
            <person name="Schmutz J."/>
        </authorList>
    </citation>
    <scope>NUCLEOTIDE SEQUENCE [LARGE SCALE GENOMIC DNA]</scope>
    <source>
        <strain evidence="3">Tak-1</strain>
    </source>
</reference>
<dbReference type="EMBL" id="KZ773008">
    <property type="protein sequence ID" value="PTQ26817.1"/>
    <property type="molecule type" value="Genomic_DNA"/>
</dbReference>
<gene>
    <name evidence="2" type="ORF">MARPO_0340s0001</name>
</gene>
<protein>
    <submittedName>
        <fullName evidence="2">Uncharacterized protein</fullName>
    </submittedName>
</protein>